<dbReference type="OrthoDB" id="4840035at2759"/>
<proteinExistence type="predicted"/>
<dbReference type="EMBL" id="PDLM01000002">
    <property type="protein sequence ID" value="RDW84885.1"/>
    <property type="molecule type" value="Genomic_DNA"/>
</dbReference>
<name>A0A3D8SEW9_9HELO</name>
<dbReference type="InterPro" id="IPR056125">
    <property type="entry name" value="DUF7708"/>
</dbReference>
<dbReference type="Pfam" id="PF24809">
    <property type="entry name" value="DUF7708"/>
    <property type="match status" value="1"/>
</dbReference>
<evidence type="ECO:0000259" key="3">
    <source>
        <dbReference type="Pfam" id="PF24809"/>
    </source>
</evidence>
<keyword evidence="5" id="KW-1185">Reference proteome</keyword>
<accession>A0A3D8SEW9</accession>
<feature type="region of interest" description="Disordered" evidence="2">
    <location>
        <begin position="619"/>
        <end position="640"/>
    </location>
</feature>
<evidence type="ECO:0000313" key="5">
    <source>
        <dbReference type="Proteomes" id="UP000256645"/>
    </source>
</evidence>
<comment type="caution">
    <text evidence="4">The sequence shown here is derived from an EMBL/GenBank/DDBJ whole genome shotgun (WGS) entry which is preliminary data.</text>
</comment>
<evidence type="ECO:0000256" key="1">
    <source>
        <dbReference type="SAM" id="Coils"/>
    </source>
</evidence>
<feature type="domain" description="DUF7708" evidence="3">
    <location>
        <begin position="129"/>
        <end position="272"/>
    </location>
</feature>
<dbReference type="STRING" id="1849047.A0A3D8SEW9"/>
<dbReference type="AlphaFoldDB" id="A0A3D8SEW9"/>
<evidence type="ECO:0000313" key="4">
    <source>
        <dbReference type="EMBL" id="RDW84885.1"/>
    </source>
</evidence>
<organism evidence="4 5">
    <name type="scientific">Coleophoma cylindrospora</name>
    <dbReference type="NCBI Taxonomy" id="1849047"/>
    <lineage>
        <taxon>Eukaryota</taxon>
        <taxon>Fungi</taxon>
        <taxon>Dikarya</taxon>
        <taxon>Ascomycota</taxon>
        <taxon>Pezizomycotina</taxon>
        <taxon>Leotiomycetes</taxon>
        <taxon>Helotiales</taxon>
        <taxon>Dermateaceae</taxon>
        <taxon>Coleophoma</taxon>
    </lineage>
</organism>
<feature type="coiled-coil region" evidence="1">
    <location>
        <begin position="272"/>
        <end position="314"/>
    </location>
</feature>
<gene>
    <name evidence="4" type="ORF">BP6252_02475</name>
</gene>
<evidence type="ECO:0000256" key="2">
    <source>
        <dbReference type="SAM" id="MobiDB-lite"/>
    </source>
</evidence>
<dbReference type="Proteomes" id="UP000256645">
    <property type="component" value="Unassembled WGS sequence"/>
</dbReference>
<keyword evidence="1" id="KW-0175">Coiled coil</keyword>
<reference evidence="4 5" key="1">
    <citation type="journal article" date="2018" name="IMA Fungus">
        <title>IMA Genome-F 9: Draft genome sequence of Annulohypoxylon stygium, Aspergillus mulundensis, Berkeleyomyces basicola (syn. Thielaviopsis basicola), Ceratocystis smalleyi, two Cercospora beticola strains, Coleophoma cylindrospora, Fusarium fracticaudum, Phialophora cf. hyalina, and Morchella septimelata.</title>
        <authorList>
            <person name="Wingfield B.D."/>
            <person name="Bills G.F."/>
            <person name="Dong Y."/>
            <person name="Huang W."/>
            <person name="Nel W.J."/>
            <person name="Swalarsk-Parry B.S."/>
            <person name="Vaghefi N."/>
            <person name="Wilken P.M."/>
            <person name="An Z."/>
            <person name="de Beer Z.W."/>
            <person name="De Vos L."/>
            <person name="Chen L."/>
            <person name="Duong T.A."/>
            <person name="Gao Y."/>
            <person name="Hammerbacher A."/>
            <person name="Kikkert J.R."/>
            <person name="Li Y."/>
            <person name="Li H."/>
            <person name="Li K."/>
            <person name="Li Q."/>
            <person name="Liu X."/>
            <person name="Ma X."/>
            <person name="Naidoo K."/>
            <person name="Pethybridge S.J."/>
            <person name="Sun J."/>
            <person name="Steenkamp E.T."/>
            <person name="van der Nest M.A."/>
            <person name="van Wyk S."/>
            <person name="Wingfield M.J."/>
            <person name="Xiong C."/>
            <person name="Yue Q."/>
            <person name="Zhang X."/>
        </authorList>
    </citation>
    <scope>NUCLEOTIDE SEQUENCE [LARGE SCALE GENOMIC DNA]</scope>
    <source>
        <strain evidence="4 5">BP6252</strain>
    </source>
</reference>
<sequence>MELQIREERAQSISVVEDFSLKLYSTPGADAVLSPVLQHEVHRKRMDFGRAWKDFYEDSDKVSRSPVEAKLIMESQELHKALVPELQGNQTSIFHNMMLHDANTSIANLLSTITVIRRKQKHQGKAHRYLGKICDTLDSHSKLLDMLPNQSIYASILCGGIKTLIGASVNHRKILEALSGDLMEVGNLIQSCVHRATLVNTAEMRTLVQQLYAKVFSFLKGALAWYELKRWKRLLNSFNDNYYGTFSSILNDMKEIANRIKTSADTAHHAETRDTRLLVEELQEQLKFEREENLELWKQKYKQTEEQNEMLLDMKNREMLGNFLSTLLIEDASKVAPKLLMLQASLPGVSQKDMQWLQPRKEVVTDLEAGPERCSGNNTILRSKNQYLKEDFQNDSKTLEDYITPPLDPMDIVSETQIFAEHRIVEAVQTFCRATTSQMLWIIGTKSRRYPSPISSIAASIINALDEASVPTLNVFLDYPVTDSGAIINLQYSLIRQMINLLPTQITTNVDMSPRVFSLLDGTLESWETGMLLIEALFEYMPPLLFLVLDGLDHLDFLSPGEQNLDSLIKLLRKQVLLTIDEGNAKSTHTRTFKVLFTTAGNCATLNALEEKSFTILKTSDNQSAQPGKPRPGRSQITLE</sequence>
<protein>
    <recommendedName>
        <fullName evidence="3">DUF7708 domain-containing protein</fullName>
    </recommendedName>
</protein>